<organism evidence="1 2">
    <name type="scientific">Liquidambar formosana</name>
    <name type="common">Formosan gum</name>
    <dbReference type="NCBI Taxonomy" id="63359"/>
    <lineage>
        <taxon>Eukaryota</taxon>
        <taxon>Viridiplantae</taxon>
        <taxon>Streptophyta</taxon>
        <taxon>Embryophyta</taxon>
        <taxon>Tracheophyta</taxon>
        <taxon>Spermatophyta</taxon>
        <taxon>Magnoliopsida</taxon>
        <taxon>eudicotyledons</taxon>
        <taxon>Gunneridae</taxon>
        <taxon>Pentapetalae</taxon>
        <taxon>Saxifragales</taxon>
        <taxon>Altingiaceae</taxon>
        <taxon>Liquidambar</taxon>
    </lineage>
</organism>
<dbReference type="InterPro" id="IPR036812">
    <property type="entry name" value="NAD(P)_OxRdtase_dom_sf"/>
</dbReference>
<evidence type="ECO:0008006" key="3">
    <source>
        <dbReference type="Google" id="ProtNLM"/>
    </source>
</evidence>
<accession>A0AAP0N4A7</accession>
<dbReference type="PANTHER" id="PTHR11732">
    <property type="entry name" value="ALDO/KETO REDUCTASE"/>
    <property type="match status" value="1"/>
</dbReference>
<dbReference type="Gene3D" id="3.20.20.100">
    <property type="entry name" value="NADP-dependent oxidoreductase domain"/>
    <property type="match status" value="1"/>
</dbReference>
<dbReference type="SUPFAM" id="SSF51430">
    <property type="entry name" value="NAD(P)-linked oxidoreductase"/>
    <property type="match status" value="1"/>
</dbReference>
<dbReference type="AlphaFoldDB" id="A0AAP0N4A7"/>
<evidence type="ECO:0000313" key="1">
    <source>
        <dbReference type="EMBL" id="KAK9266432.1"/>
    </source>
</evidence>
<comment type="caution">
    <text evidence="1">The sequence shown here is derived from an EMBL/GenBank/DDBJ whole genome shotgun (WGS) entry which is preliminary data.</text>
</comment>
<proteinExistence type="predicted"/>
<dbReference type="InterPro" id="IPR020471">
    <property type="entry name" value="AKR"/>
</dbReference>
<sequence length="85" mass="9017">MAMTIPFFDLNTGAKIPSVGLGTYQAPPGVVGAAVATAIKVGYRHIDCATLYGNEKEAKLVTGTPCVHETFGAYKTIEELWDGEI</sequence>
<dbReference type="GO" id="GO:0016491">
    <property type="term" value="F:oxidoreductase activity"/>
    <property type="evidence" value="ECO:0007669"/>
    <property type="project" value="InterPro"/>
</dbReference>
<name>A0AAP0N4A7_LIQFO</name>
<protein>
    <recommendedName>
        <fullName evidence="3">NADP-dependent oxidoreductase domain-containing protein</fullName>
    </recommendedName>
</protein>
<dbReference type="EMBL" id="JBBPBK010000145">
    <property type="protein sequence ID" value="KAK9266432.1"/>
    <property type="molecule type" value="Genomic_DNA"/>
</dbReference>
<evidence type="ECO:0000313" key="2">
    <source>
        <dbReference type="Proteomes" id="UP001415857"/>
    </source>
</evidence>
<gene>
    <name evidence="1" type="ORF">L1049_021435</name>
</gene>
<reference evidence="1 2" key="1">
    <citation type="journal article" date="2024" name="Plant J.">
        <title>Genome sequences and population genomics reveal climatic adaptation and genomic divergence between two closely related sweetgum species.</title>
        <authorList>
            <person name="Xu W.Q."/>
            <person name="Ren C.Q."/>
            <person name="Zhang X.Y."/>
            <person name="Comes H.P."/>
            <person name="Liu X.H."/>
            <person name="Li Y.G."/>
            <person name="Kettle C.J."/>
            <person name="Jalonen R."/>
            <person name="Gaisberger H."/>
            <person name="Ma Y.Z."/>
            <person name="Qiu Y.X."/>
        </authorList>
    </citation>
    <scope>NUCLEOTIDE SEQUENCE [LARGE SCALE GENOMIC DNA]</scope>
    <source>
        <strain evidence="1">Hangzhou</strain>
    </source>
</reference>
<dbReference type="Proteomes" id="UP001415857">
    <property type="component" value="Unassembled WGS sequence"/>
</dbReference>
<keyword evidence="2" id="KW-1185">Reference proteome</keyword>